<gene>
    <name evidence="1" type="ORF">ACFQ5P_07610</name>
</gene>
<dbReference type="Proteomes" id="UP001597302">
    <property type="component" value="Unassembled WGS sequence"/>
</dbReference>
<dbReference type="EMBL" id="JBHTOQ010000018">
    <property type="protein sequence ID" value="MFD1481156.1"/>
    <property type="molecule type" value="Genomic_DNA"/>
</dbReference>
<proteinExistence type="predicted"/>
<dbReference type="RefSeq" id="WP_131574265.1">
    <property type="nucleotide sequence ID" value="NZ_CBCSAJ010000002.1"/>
</dbReference>
<evidence type="ECO:0000313" key="2">
    <source>
        <dbReference type="Proteomes" id="UP001597302"/>
    </source>
</evidence>
<sequence length="144" mass="16086">MVEISAQSLAELNEVLRRIRNLDGIVTSKMNLLLSTRRASSRWTWAALSQPKGNVGSDATRRYYFTIAARVERPLNLTERQLSISTYPFRGDITGETVMRCRGRAAAPTTASGRDPPDDIQRHLPALTSPCRHSCCKMIIVVNI</sequence>
<keyword evidence="2" id="KW-1185">Reference proteome</keyword>
<name>A0ABW4DWD0_9RHOB</name>
<reference evidence="2" key="1">
    <citation type="journal article" date="2019" name="Int. J. Syst. Evol. Microbiol.">
        <title>The Global Catalogue of Microorganisms (GCM) 10K type strain sequencing project: providing services to taxonomists for standard genome sequencing and annotation.</title>
        <authorList>
            <consortium name="The Broad Institute Genomics Platform"/>
            <consortium name="The Broad Institute Genome Sequencing Center for Infectious Disease"/>
            <person name="Wu L."/>
            <person name="Ma J."/>
        </authorList>
    </citation>
    <scope>NUCLEOTIDE SEQUENCE [LARGE SCALE GENOMIC DNA]</scope>
    <source>
        <strain evidence="2">CCM 8875</strain>
    </source>
</reference>
<accession>A0ABW4DWD0</accession>
<protein>
    <submittedName>
        <fullName evidence="1">Uncharacterized protein</fullName>
    </submittedName>
</protein>
<comment type="caution">
    <text evidence="1">The sequence shown here is derived from an EMBL/GenBank/DDBJ whole genome shotgun (WGS) entry which is preliminary data.</text>
</comment>
<evidence type="ECO:0000313" key="1">
    <source>
        <dbReference type="EMBL" id="MFD1481156.1"/>
    </source>
</evidence>
<organism evidence="1 2">
    <name type="scientific">Paracoccus nototheniae</name>
    <dbReference type="NCBI Taxonomy" id="2489002"/>
    <lineage>
        <taxon>Bacteria</taxon>
        <taxon>Pseudomonadati</taxon>
        <taxon>Pseudomonadota</taxon>
        <taxon>Alphaproteobacteria</taxon>
        <taxon>Rhodobacterales</taxon>
        <taxon>Paracoccaceae</taxon>
        <taxon>Paracoccus</taxon>
    </lineage>
</organism>